<evidence type="ECO:0000259" key="13">
    <source>
        <dbReference type="PROSITE" id="PS51471"/>
    </source>
</evidence>
<protein>
    <recommendedName>
        <fullName evidence="3">procollagen-lysine 5-dioxygenase</fullName>
        <ecNumber evidence="3">1.14.11.4</ecNumber>
    </recommendedName>
</protein>
<comment type="caution">
    <text evidence="14">The sequence shown here is derived from an EMBL/GenBank/DDBJ whole genome shotgun (WGS) entry which is preliminary data.</text>
</comment>
<keyword evidence="6" id="KW-0256">Endoplasmic reticulum</keyword>
<evidence type="ECO:0000256" key="8">
    <source>
        <dbReference type="ARBA" id="ARBA00022964"/>
    </source>
</evidence>
<keyword evidence="11" id="KW-0325">Glycoprotein</keyword>
<dbReference type="GO" id="GO:0005783">
    <property type="term" value="C:endoplasmic reticulum"/>
    <property type="evidence" value="ECO:0007669"/>
    <property type="project" value="UniProtKB-SubCell"/>
</dbReference>
<dbReference type="EMBL" id="CAXKWB010002045">
    <property type="protein sequence ID" value="CAL4066075.1"/>
    <property type="molecule type" value="Genomic_DNA"/>
</dbReference>
<gene>
    <name evidence="14" type="ORF">MNOR_LOCUS5322</name>
</gene>
<dbReference type="InterPro" id="IPR029044">
    <property type="entry name" value="Nucleotide-diphossugar_trans"/>
</dbReference>
<dbReference type="SUPFAM" id="SSF53448">
    <property type="entry name" value="Nucleotide-diphospho-sugar transferases"/>
    <property type="match status" value="1"/>
</dbReference>
<dbReference type="GO" id="GO:0031418">
    <property type="term" value="F:L-ascorbic acid binding"/>
    <property type="evidence" value="ECO:0007669"/>
    <property type="project" value="UniProtKB-KW"/>
</dbReference>
<evidence type="ECO:0000256" key="6">
    <source>
        <dbReference type="ARBA" id="ARBA00022824"/>
    </source>
</evidence>
<dbReference type="PANTHER" id="PTHR10730:SF45">
    <property type="entry name" value="PROCOLLAGEN-LYSINE,2-OXOGLUTARATE 5-DIOXYGENASE"/>
    <property type="match status" value="1"/>
</dbReference>
<evidence type="ECO:0000256" key="3">
    <source>
        <dbReference type="ARBA" id="ARBA00012264"/>
    </source>
</evidence>
<dbReference type="EC" id="1.14.11.4" evidence="3"/>
<dbReference type="InterPro" id="IPR044861">
    <property type="entry name" value="IPNS-like_FE2OG_OXY"/>
</dbReference>
<evidence type="ECO:0000256" key="4">
    <source>
        <dbReference type="ARBA" id="ARBA00022723"/>
    </source>
</evidence>
<evidence type="ECO:0000256" key="12">
    <source>
        <dbReference type="ARBA" id="ARBA00047930"/>
    </source>
</evidence>
<evidence type="ECO:0000256" key="1">
    <source>
        <dbReference type="ARBA" id="ARBA00001961"/>
    </source>
</evidence>
<keyword evidence="5" id="KW-0732">Signal</keyword>
<comment type="subcellular location">
    <subcellularLocation>
        <location evidence="2">Endoplasmic reticulum</location>
    </subcellularLocation>
</comment>
<dbReference type="PROSITE" id="PS51471">
    <property type="entry name" value="FE2OG_OXY"/>
    <property type="match status" value="1"/>
</dbReference>
<feature type="non-terminal residue" evidence="14">
    <location>
        <position position="1"/>
    </location>
</feature>
<evidence type="ECO:0000313" key="15">
    <source>
        <dbReference type="Proteomes" id="UP001497623"/>
    </source>
</evidence>
<dbReference type="AlphaFoldDB" id="A0AAV2PW12"/>
<keyword evidence="9" id="KW-0560">Oxidoreductase</keyword>
<comment type="cofactor">
    <cofactor evidence="1">
        <name>L-ascorbate</name>
        <dbReference type="ChEBI" id="CHEBI:38290"/>
    </cofactor>
</comment>
<keyword evidence="10" id="KW-0408">Iron</keyword>
<evidence type="ECO:0000256" key="2">
    <source>
        <dbReference type="ARBA" id="ARBA00004240"/>
    </source>
</evidence>
<dbReference type="Proteomes" id="UP001497623">
    <property type="component" value="Unassembled WGS sequence"/>
</dbReference>
<organism evidence="14 15">
    <name type="scientific">Meganyctiphanes norvegica</name>
    <name type="common">Northern krill</name>
    <name type="synonym">Thysanopoda norvegica</name>
    <dbReference type="NCBI Taxonomy" id="48144"/>
    <lineage>
        <taxon>Eukaryota</taxon>
        <taxon>Metazoa</taxon>
        <taxon>Ecdysozoa</taxon>
        <taxon>Arthropoda</taxon>
        <taxon>Crustacea</taxon>
        <taxon>Multicrustacea</taxon>
        <taxon>Malacostraca</taxon>
        <taxon>Eumalacostraca</taxon>
        <taxon>Eucarida</taxon>
        <taxon>Euphausiacea</taxon>
        <taxon>Euphausiidae</taxon>
        <taxon>Meganyctiphanes</taxon>
    </lineage>
</organism>
<dbReference type="InterPro" id="IPR006620">
    <property type="entry name" value="Pro_4_hyd_alph"/>
</dbReference>
<evidence type="ECO:0000256" key="9">
    <source>
        <dbReference type="ARBA" id="ARBA00023002"/>
    </source>
</evidence>
<keyword evidence="4" id="KW-0479">Metal-binding</keyword>
<dbReference type="InterPro" id="IPR005123">
    <property type="entry name" value="Oxoglu/Fe-dep_dioxygenase_dom"/>
</dbReference>
<keyword evidence="7" id="KW-0847">Vitamin C</keyword>
<dbReference type="SMART" id="SM00702">
    <property type="entry name" value="P4Hc"/>
    <property type="match status" value="1"/>
</dbReference>
<comment type="catalytic activity">
    <reaction evidence="12">
        <text>L-lysyl-[collagen] + 2-oxoglutarate + O2 = (5R)-5-hydroxy-L-lysyl-[collagen] + succinate + CO2</text>
        <dbReference type="Rhea" id="RHEA:16569"/>
        <dbReference type="Rhea" id="RHEA-COMP:12751"/>
        <dbReference type="Rhea" id="RHEA-COMP:12752"/>
        <dbReference type="ChEBI" id="CHEBI:15379"/>
        <dbReference type="ChEBI" id="CHEBI:16526"/>
        <dbReference type="ChEBI" id="CHEBI:16810"/>
        <dbReference type="ChEBI" id="CHEBI:29969"/>
        <dbReference type="ChEBI" id="CHEBI:30031"/>
        <dbReference type="ChEBI" id="CHEBI:133442"/>
        <dbReference type="EC" id="1.14.11.4"/>
    </reaction>
</comment>
<proteinExistence type="predicted"/>
<dbReference type="GO" id="GO:0005506">
    <property type="term" value="F:iron ion binding"/>
    <property type="evidence" value="ECO:0007669"/>
    <property type="project" value="InterPro"/>
</dbReference>
<reference evidence="14 15" key="1">
    <citation type="submission" date="2024-05" db="EMBL/GenBank/DDBJ databases">
        <authorList>
            <person name="Wallberg A."/>
        </authorList>
    </citation>
    <scope>NUCLEOTIDE SEQUENCE [LARGE SCALE GENOMIC DNA]</scope>
</reference>
<evidence type="ECO:0000256" key="7">
    <source>
        <dbReference type="ARBA" id="ARBA00022896"/>
    </source>
</evidence>
<dbReference type="Pfam" id="PF25342">
    <property type="entry name" value="GT_PLOD"/>
    <property type="match status" value="1"/>
</dbReference>
<dbReference type="InterPro" id="IPR050757">
    <property type="entry name" value="Collagen_mod_GT25"/>
</dbReference>
<accession>A0AAV2PW12</accession>
<dbReference type="GO" id="GO:0008475">
    <property type="term" value="F:procollagen-lysine 5-dioxygenase activity"/>
    <property type="evidence" value="ECO:0007669"/>
    <property type="project" value="UniProtKB-EC"/>
</dbReference>
<dbReference type="Gene3D" id="3.90.550.10">
    <property type="entry name" value="Spore Coat Polysaccharide Biosynthesis Protein SpsA, Chain A"/>
    <property type="match status" value="1"/>
</dbReference>
<name>A0AAV2PW12_MEGNR</name>
<sequence>DVVITANEATILEKFASFDAKVVFGAEDFCWPDKSLASKYPKVSFGYKYLNSGGFIGYGPELYQIISETPVKDLDDDQLYYTNIFLDEKLRNKYSMKLDTQAKIFQNLNGQSGDAALKFEEDETIIVNNVYNNFPVVIHGNGPSKILLNSLGSYLAKSWTATGGCLACNENVLEDKTSLQILMSVMIEKPMPFVEEMLQKLVDLDYPKKKIHLLVHNQAKLHDDFVSSWVEDQKNNGYASVTYKAFKDNVKEWHARNLGIELCITKNCDALFNVDADVHLDNPQTLKHLVGYNRGVVAPMVLRVGTAWSNFWGAINNEGFYARSIDYMDIINMNRRGIWNVPYMTGVYLIQRKVLDNQATRPNYINRLMDADMAFATNIRQKGVFMHVSNLEDFGHLIEPDYFPTQYMYNDMWQMKANRKDWEDRYILPDYWRALLPETQNPMPCPDVYWFPIFTPRFCQELIDISESHGDWSGGKNEDKRLAGGYENVPTDDIHMNQLEFEQEWLWILREYIKPLAEKVFIGYTSDARAIMNFIVRYKPDKQSFLRPHHDSSTYTINMSLNEPGIDYEGGGANFLRYNCSVTNTRLGWAIMHPGRLTHYHEGLKTTKGTRYIMVSFIDP</sequence>
<keyword evidence="8" id="KW-0223">Dioxygenase</keyword>
<dbReference type="InterPro" id="IPR057589">
    <property type="entry name" value="GT_PLOD"/>
</dbReference>
<evidence type="ECO:0000256" key="10">
    <source>
        <dbReference type="ARBA" id="ARBA00023004"/>
    </source>
</evidence>
<feature type="domain" description="Fe2OG dioxygenase" evidence="13">
    <location>
        <begin position="529"/>
        <end position="620"/>
    </location>
</feature>
<keyword evidence="15" id="KW-1185">Reference proteome</keyword>
<evidence type="ECO:0000256" key="11">
    <source>
        <dbReference type="ARBA" id="ARBA00023180"/>
    </source>
</evidence>
<evidence type="ECO:0000256" key="5">
    <source>
        <dbReference type="ARBA" id="ARBA00022729"/>
    </source>
</evidence>
<dbReference type="PANTHER" id="PTHR10730">
    <property type="entry name" value="PROCOLLAGEN-LYSINE,2-OXOGLUTARATE 5-DIOXYGENASE/GLYCOSYLTRANSFERASE 25 FAMILY MEMBER"/>
    <property type="match status" value="1"/>
</dbReference>
<dbReference type="Pfam" id="PF03171">
    <property type="entry name" value="2OG-FeII_Oxy"/>
    <property type="match status" value="1"/>
</dbReference>
<evidence type="ECO:0000313" key="14">
    <source>
        <dbReference type="EMBL" id="CAL4066075.1"/>
    </source>
</evidence>
<dbReference type="Gene3D" id="2.60.120.620">
    <property type="entry name" value="q2cbj1_9rhob like domain"/>
    <property type="match status" value="1"/>
</dbReference>